<dbReference type="SUPFAM" id="SSF48371">
    <property type="entry name" value="ARM repeat"/>
    <property type="match status" value="1"/>
</dbReference>
<dbReference type="STRING" id="286115.A0A507CBR8"/>
<dbReference type="EMBL" id="QEAN01000473">
    <property type="protein sequence ID" value="TPX35394.1"/>
    <property type="molecule type" value="Genomic_DNA"/>
</dbReference>
<evidence type="ECO:0000313" key="3">
    <source>
        <dbReference type="EMBL" id="TPX40196.1"/>
    </source>
</evidence>
<dbReference type="InterPro" id="IPR016024">
    <property type="entry name" value="ARM-type_fold"/>
</dbReference>
<feature type="compositionally biased region" description="Polar residues" evidence="1">
    <location>
        <begin position="843"/>
        <end position="865"/>
    </location>
</feature>
<reference evidence="4 5" key="1">
    <citation type="journal article" date="2019" name="Sci. Rep.">
        <title>Comparative genomics of chytrid fungi reveal insights into the obligate biotrophic and pathogenic lifestyle of Synchytrium endobioticum.</title>
        <authorList>
            <person name="van de Vossenberg B.T.L.H."/>
            <person name="Warris S."/>
            <person name="Nguyen H.D.T."/>
            <person name="van Gent-Pelzer M.P.E."/>
            <person name="Joly D.L."/>
            <person name="van de Geest H.C."/>
            <person name="Bonants P.J.M."/>
            <person name="Smith D.S."/>
            <person name="Levesque C.A."/>
            <person name="van der Lee T.A.J."/>
        </authorList>
    </citation>
    <scope>NUCLEOTIDE SEQUENCE [LARGE SCALE GENOMIC DNA]</scope>
    <source>
        <strain evidence="3 5">LEV6574</strain>
        <strain evidence="2 4">MB42</strain>
    </source>
</reference>
<feature type="compositionally biased region" description="Polar residues" evidence="1">
    <location>
        <begin position="698"/>
        <end position="710"/>
    </location>
</feature>
<dbReference type="GO" id="GO:0019888">
    <property type="term" value="F:protein phosphatase regulator activity"/>
    <property type="evidence" value="ECO:0007669"/>
    <property type="project" value="TreeGrafter"/>
</dbReference>
<keyword evidence="4" id="KW-1185">Reference proteome</keyword>
<evidence type="ECO:0000313" key="2">
    <source>
        <dbReference type="EMBL" id="TPX35394.1"/>
    </source>
</evidence>
<evidence type="ECO:0008006" key="6">
    <source>
        <dbReference type="Google" id="ProtNLM"/>
    </source>
</evidence>
<name>A0A507CBR8_9FUNG</name>
<feature type="compositionally biased region" description="Polar residues" evidence="1">
    <location>
        <begin position="809"/>
        <end position="826"/>
    </location>
</feature>
<dbReference type="InterPro" id="IPR011989">
    <property type="entry name" value="ARM-like"/>
</dbReference>
<feature type="compositionally biased region" description="Low complexity" evidence="1">
    <location>
        <begin position="735"/>
        <end position="751"/>
    </location>
</feature>
<dbReference type="AlphaFoldDB" id="A0A507CBR8"/>
<dbReference type="Proteomes" id="UP000320475">
    <property type="component" value="Unassembled WGS sequence"/>
</dbReference>
<dbReference type="Proteomes" id="UP000317494">
    <property type="component" value="Unassembled WGS sequence"/>
</dbReference>
<dbReference type="EMBL" id="QEAM01000406">
    <property type="protein sequence ID" value="TPX40196.1"/>
    <property type="molecule type" value="Genomic_DNA"/>
</dbReference>
<accession>A0A507CBR8</accession>
<dbReference type="PANTHER" id="PTHR21467:SF0">
    <property type="entry name" value="SERINE_THREONINE-PROTEIN PHOSPHATASE 4 REGULATORY SUBUNIT 4"/>
    <property type="match status" value="1"/>
</dbReference>
<evidence type="ECO:0000256" key="1">
    <source>
        <dbReference type="SAM" id="MobiDB-lite"/>
    </source>
</evidence>
<feature type="compositionally biased region" description="Basic and acidic residues" evidence="1">
    <location>
        <begin position="657"/>
        <end position="677"/>
    </location>
</feature>
<feature type="region of interest" description="Disordered" evidence="1">
    <location>
        <begin position="629"/>
        <end position="902"/>
    </location>
</feature>
<dbReference type="PANTHER" id="PTHR21467">
    <property type="entry name" value="PROTEIN PHOSPHATASE 4 REGULATORY SUBUNIT 4 PPP4R4"/>
    <property type="match status" value="1"/>
</dbReference>
<proteinExistence type="predicted"/>
<dbReference type="VEuPathDB" id="FungiDB:SeMB42_g07189"/>
<feature type="compositionally biased region" description="Low complexity" evidence="1">
    <location>
        <begin position="766"/>
        <end position="786"/>
    </location>
</feature>
<comment type="caution">
    <text evidence="2">The sequence shown here is derived from an EMBL/GenBank/DDBJ whole genome shotgun (WGS) entry which is preliminary data.</text>
</comment>
<dbReference type="GO" id="GO:0005829">
    <property type="term" value="C:cytosol"/>
    <property type="evidence" value="ECO:0007669"/>
    <property type="project" value="TreeGrafter"/>
</dbReference>
<sequence length="922" mass="101574">MKTGSQDTPWHSDWESTLMDMSEHAMEVDIKGTDELKMTSRLNKTEEEIKKYTVDESLNEIDRAVLLLRTGATVQKCAVINSLLRLAQEYTADFRHKVLPVVTEDLLKDPSQLQVTKAKAIASLVDSGLLQVKSLQHITSTGRKLLDTAQEDAVAAWAEVVLVGVRNLPPDIIEADILPSALADSGLAQPPPLRVWCCRVLGAAATRMEARRVRDVFLRRAIALCQDTDWEVRACMCNQLPALAACLGPVMTRAELVEELAELLVDEERSVLEAAIVAMGAMLDYVDSDTRRDQFIPMWKKLCESSTGSTVVPLAHQFGVLFWKTRGELSDDDIAYFVRYFVHLSQSEMDEHRSECAYNLPAVVQAIGINGFEMYGLETIIEDLAEDACADVRKRIAAGIKEVAIILGDRAYTWLRSPVTSMMAETDVTVLSAVVKSLDTTLEQFSFDDDAKRSTTYDELLYAILRRERDCATHQKWGWRLHLNLLQQMRNFSEYFESDLVHDHCVPVLVKLLTENVVIPVKEQALENLCIYMRKLRRQEHRDRISRLLNDLVMGHSFHEHFFQNFLDMSHDPVANIRLRMVALLPIVRRGLKLPQESTALQRLNEAVGDLLTHDGDRDVERAMTELIGKLNSSPDGAEPGAGFLGTRVLSTNSQDQLDRQREEEEERVRSAEHGGGSEDSGAGNSNRPRILSDVKKNSISVPSIKQPTKSVAPKRKTSLQSQAPPLLKSAGPMLPATTSLASRTSSLSPLIPVAIIPPPTSGRRGSLVNTTSTNSSANSGSTLNAFKQRPVSRGHSMGLSPDDDYDEPTTSKLRPVSASASNSLPRNLRKKSSACNLDDSNDTIGSSRGDVTTSTHLVPSTVNNSKRRETRGSSSDKLSNVVLKAGSGSGGGSGTSLTTSTHNVVKILSSKHSATSSGKKY</sequence>
<evidence type="ECO:0000313" key="5">
    <source>
        <dbReference type="Proteomes" id="UP000320475"/>
    </source>
</evidence>
<protein>
    <recommendedName>
        <fullName evidence="6">Condensin complex subunit 1 C-terminal domain-containing protein</fullName>
    </recommendedName>
</protein>
<gene>
    <name evidence="3" type="ORF">SeLEV6574_g06741</name>
    <name evidence="2" type="ORF">SeMB42_g07189</name>
</gene>
<dbReference type="GO" id="GO:0008287">
    <property type="term" value="C:protein serine/threonine phosphatase complex"/>
    <property type="evidence" value="ECO:0007669"/>
    <property type="project" value="TreeGrafter"/>
</dbReference>
<evidence type="ECO:0000313" key="4">
    <source>
        <dbReference type="Proteomes" id="UP000317494"/>
    </source>
</evidence>
<dbReference type="Gene3D" id="1.25.10.10">
    <property type="entry name" value="Leucine-rich Repeat Variant"/>
    <property type="match status" value="1"/>
</dbReference>
<dbReference type="OrthoDB" id="340346at2759"/>
<organism evidence="2 4">
    <name type="scientific">Synchytrium endobioticum</name>
    <dbReference type="NCBI Taxonomy" id="286115"/>
    <lineage>
        <taxon>Eukaryota</taxon>
        <taxon>Fungi</taxon>
        <taxon>Fungi incertae sedis</taxon>
        <taxon>Chytridiomycota</taxon>
        <taxon>Chytridiomycota incertae sedis</taxon>
        <taxon>Chytridiomycetes</taxon>
        <taxon>Synchytriales</taxon>
        <taxon>Synchytriaceae</taxon>
        <taxon>Synchytrium</taxon>
    </lineage>
</organism>
<dbReference type="InterPro" id="IPR039918">
    <property type="entry name" value="PPP4R4"/>
</dbReference>